<sequence length="218" mass="22898">MTKHRTYALVAGLLSLWAIGSVGAAEQVMVVGLFPGAAVINVDGVRKLVKVGNTGPDGVVVVSADSRSAVLRVNGVQRTYTLEREYSQGFAVPTKNQVSIAKGLGGHYWIAGSANGQQVQFLVDTGATTIAMNGSQAQQLGIDYRATGKPTVVSTASGTAAAWRVTLDKVKVGTIELLGVEAMVLDGPSPTEALLGMSFLSRVRWREDQGVLILESKN</sequence>
<evidence type="ECO:0008006" key="4">
    <source>
        <dbReference type="Google" id="ProtNLM"/>
    </source>
</evidence>
<dbReference type="InterPro" id="IPR021109">
    <property type="entry name" value="Peptidase_aspartic_dom_sf"/>
</dbReference>
<dbReference type="InterPro" id="IPR001969">
    <property type="entry name" value="Aspartic_peptidase_AS"/>
</dbReference>
<dbReference type="Proteomes" id="UP001143328">
    <property type="component" value="Unassembled WGS sequence"/>
</dbReference>
<dbReference type="EMBL" id="BSFN01000011">
    <property type="protein sequence ID" value="GLK90451.1"/>
    <property type="molecule type" value="Genomic_DNA"/>
</dbReference>
<keyword evidence="3" id="KW-1185">Reference proteome</keyword>
<name>A0A9W6K6N4_9PSED</name>
<dbReference type="GO" id="GO:0006508">
    <property type="term" value="P:proteolysis"/>
    <property type="evidence" value="ECO:0007669"/>
    <property type="project" value="InterPro"/>
</dbReference>
<keyword evidence="1" id="KW-0732">Signal</keyword>
<gene>
    <name evidence="2" type="ORF">GCM10017655_35150</name>
</gene>
<feature type="signal peptide" evidence="1">
    <location>
        <begin position="1"/>
        <end position="24"/>
    </location>
</feature>
<dbReference type="NCBIfam" id="TIGR02281">
    <property type="entry name" value="clan_AA_DTGA"/>
    <property type="match status" value="1"/>
</dbReference>
<feature type="chain" id="PRO_5040905973" description="TIGR02281 family clan AA aspartic protease" evidence="1">
    <location>
        <begin position="25"/>
        <end position="218"/>
    </location>
</feature>
<dbReference type="GO" id="GO:0004190">
    <property type="term" value="F:aspartic-type endopeptidase activity"/>
    <property type="evidence" value="ECO:0007669"/>
    <property type="project" value="InterPro"/>
</dbReference>
<evidence type="ECO:0000256" key="1">
    <source>
        <dbReference type="SAM" id="SignalP"/>
    </source>
</evidence>
<dbReference type="InterPro" id="IPR034122">
    <property type="entry name" value="Retropepsin-like_bacterial"/>
</dbReference>
<dbReference type="SUPFAM" id="SSF50630">
    <property type="entry name" value="Acid proteases"/>
    <property type="match status" value="1"/>
</dbReference>
<reference evidence="2" key="2">
    <citation type="submission" date="2023-01" db="EMBL/GenBank/DDBJ databases">
        <authorList>
            <person name="Sun Q."/>
            <person name="Evtushenko L."/>
        </authorList>
    </citation>
    <scope>NUCLEOTIDE SEQUENCE</scope>
    <source>
        <strain evidence="2">VKM B-2935</strain>
    </source>
</reference>
<evidence type="ECO:0000313" key="2">
    <source>
        <dbReference type="EMBL" id="GLK90451.1"/>
    </source>
</evidence>
<dbReference type="AlphaFoldDB" id="A0A9W6K6N4"/>
<proteinExistence type="predicted"/>
<dbReference type="RefSeq" id="WP_271196642.1">
    <property type="nucleotide sequence ID" value="NZ_BSFN01000011.1"/>
</dbReference>
<accession>A0A9W6K6N4</accession>
<evidence type="ECO:0000313" key="3">
    <source>
        <dbReference type="Proteomes" id="UP001143328"/>
    </source>
</evidence>
<dbReference type="PROSITE" id="PS00141">
    <property type="entry name" value="ASP_PROTEASE"/>
    <property type="match status" value="1"/>
</dbReference>
<dbReference type="CDD" id="cd05483">
    <property type="entry name" value="retropepsin_like_bacteria"/>
    <property type="match status" value="1"/>
</dbReference>
<comment type="caution">
    <text evidence="2">The sequence shown here is derived from an EMBL/GenBank/DDBJ whole genome shotgun (WGS) entry which is preliminary data.</text>
</comment>
<dbReference type="InterPro" id="IPR011969">
    <property type="entry name" value="Clan_AA_Asp_peptidase_C"/>
</dbReference>
<protein>
    <recommendedName>
        <fullName evidence="4">TIGR02281 family clan AA aspartic protease</fullName>
    </recommendedName>
</protein>
<organism evidence="2 3">
    <name type="scientific">Pseudomonas turukhanskensis</name>
    <dbReference type="NCBI Taxonomy" id="1806536"/>
    <lineage>
        <taxon>Bacteria</taxon>
        <taxon>Pseudomonadati</taxon>
        <taxon>Pseudomonadota</taxon>
        <taxon>Gammaproteobacteria</taxon>
        <taxon>Pseudomonadales</taxon>
        <taxon>Pseudomonadaceae</taxon>
        <taxon>Pseudomonas</taxon>
    </lineage>
</organism>
<dbReference type="Gene3D" id="2.40.70.10">
    <property type="entry name" value="Acid Proteases"/>
    <property type="match status" value="1"/>
</dbReference>
<reference evidence="2" key="1">
    <citation type="journal article" date="2014" name="Int. J. Syst. Evol. Microbiol.">
        <title>Complete genome sequence of Corynebacterium casei LMG S-19264T (=DSM 44701T), isolated from a smear-ripened cheese.</title>
        <authorList>
            <consortium name="US DOE Joint Genome Institute (JGI-PGF)"/>
            <person name="Walter F."/>
            <person name="Albersmeier A."/>
            <person name="Kalinowski J."/>
            <person name="Ruckert C."/>
        </authorList>
    </citation>
    <scope>NUCLEOTIDE SEQUENCE</scope>
    <source>
        <strain evidence="2">VKM B-2935</strain>
    </source>
</reference>
<dbReference type="Pfam" id="PF13975">
    <property type="entry name" value="gag-asp_proteas"/>
    <property type="match status" value="1"/>
</dbReference>